<evidence type="ECO:0000256" key="1">
    <source>
        <dbReference type="SAM" id="MobiDB-lite"/>
    </source>
</evidence>
<organism evidence="3 4">
    <name type="scientific">Roseinatronobacter ekhonensis</name>
    <dbReference type="NCBI Taxonomy" id="254356"/>
    <lineage>
        <taxon>Bacteria</taxon>
        <taxon>Pseudomonadati</taxon>
        <taxon>Pseudomonadota</taxon>
        <taxon>Alphaproteobacteria</taxon>
        <taxon>Rhodobacterales</taxon>
        <taxon>Paracoccaceae</taxon>
        <taxon>Roseinatronobacter</taxon>
    </lineage>
</organism>
<feature type="region of interest" description="Disordered" evidence="1">
    <location>
        <begin position="1"/>
        <end position="34"/>
    </location>
</feature>
<evidence type="ECO:0000313" key="4">
    <source>
        <dbReference type="Proteomes" id="UP000272908"/>
    </source>
</evidence>
<reference evidence="4" key="1">
    <citation type="submission" date="2018-08" db="EMBL/GenBank/DDBJ databases">
        <authorList>
            <person name="Rodrigo-Torres L."/>
            <person name="Arahal R. D."/>
            <person name="Lucena T."/>
        </authorList>
    </citation>
    <scope>NUCLEOTIDE SEQUENCE [LARGE SCALE GENOMIC DNA]</scope>
    <source>
        <strain evidence="4">CECT 7235</strain>
    </source>
</reference>
<dbReference type="OrthoDB" id="7888979at2"/>
<dbReference type="Gene3D" id="3.40.50.410">
    <property type="entry name" value="von Willebrand factor, type A domain"/>
    <property type="match status" value="1"/>
</dbReference>
<dbReference type="SUPFAM" id="SSF53300">
    <property type="entry name" value="vWA-like"/>
    <property type="match status" value="1"/>
</dbReference>
<keyword evidence="4" id="KW-1185">Reference proteome</keyword>
<dbReference type="Pfam" id="PF00092">
    <property type="entry name" value="VWA"/>
    <property type="match status" value="1"/>
</dbReference>
<name>A0A3B0MDC9_9RHOB</name>
<dbReference type="InterPro" id="IPR036465">
    <property type="entry name" value="vWFA_dom_sf"/>
</dbReference>
<dbReference type="InterPro" id="IPR002035">
    <property type="entry name" value="VWF_A"/>
</dbReference>
<dbReference type="SMART" id="SM00327">
    <property type="entry name" value="VWA"/>
    <property type="match status" value="1"/>
</dbReference>
<evidence type="ECO:0000313" key="3">
    <source>
        <dbReference type="EMBL" id="SUZ33812.1"/>
    </source>
</evidence>
<dbReference type="RefSeq" id="WP_121097009.1">
    <property type="nucleotide sequence ID" value="NZ_UIHC01000076.1"/>
</dbReference>
<gene>
    <name evidence="3" type="ORF">ROE7235_03587</name>
</gene>
<evidence type="ECO:0000259" key="2">
    <source>
        <dbReference type="SMART" id="SM00327"/>
    </source>
</evidence>
<accession>A0A3B0MDC9</accession>
<sequence length="239" mass="25055">MTINPTPNGTQMLGTTGTSSAQTMPTGVPSSGDANLPVLKVTRRKPMANGVAGNVKQHFVCCVDYSTSMTGDKLRELLMGLDGLYLQLADPSNKDGFYNTIIPFNNSSYVHCSVVAASAIPPLNLVASGGTNFDSPLKKAIAEIQAQKAAPNPGGWHWLQPVVLFLSDGQSRVTDKNIEDLHEIANVVAVAYGDDADQATLARIASDGQVHAVGADSGALRAFLSVVGKTLVSNMQSTV</sequence>
<feature type="domain" description="VWFA" evidence="2">
    <location>
        <begin position="56"/>
        <end position="228"/>
    </location>
</feature>
<feature type="compositionally biased region" description="Polar residues" evidence="1">
    <location>
        <begin position="1"/>
        <end position="33"/>
    </location>
</feature>
<dbReference type="AlphaFoldDB" id="A0A3B0MDC9"/>
<dbReference type="Proteomes" id="UP000272908">
    <property type="component" value="Unassembled WGS sequence"/>
</dbReference>
<proteinExistence type="predicted"/>
<protein>
    <recommendedName>
        <fullName evidence="2">VWFA domain-containing protein</fullName>
    </recommendedName>
</protein>
<dbReference type="EMBL" id="UIHC01000076">
    <property type="protein sequence ID" value="SUZ33812.1"/>
    <property type="molecule type" value="Genomic_DNA"/>
</dbReference>